<evidence type="ECO:0000256" key="3">
    <source>
        <dbReference type="ARBA" id="ARBA00022801"/>
    </source>
</evidence>
<dbReference type="PANTHER" id="PTHR42693">
    <property type="entry name" value="ARYLSULFATASE FAMILY MEMBER"/>
    <property type="match status" value="1"/>
</dbReference>
<dbReference type="InterPro" id="IPR024607">
    <property type="entry name" value="Sulfatase_CS"/>
</dbReference>
<feature type="compositionally biased region" description="Basic residues" evidence="5">
    <location>
        <begin position="457"/>
        <end position="468"/>
    </location>
</feature>
<organism evidence="8 9">
    <name type="scientific">Coraliomargarita algicola</name>
    <dbReference type="NCBI Taxonomy" id="3092156"/>
    <lineage>
        <taxon>Bacteria</taxon>
        <taxon>Pseudomonadati</taxon>
        <taxon>Verrucomicrobiota</taxon>
        <taxon>Opitutia</taxon>
        <taxon>Puniceicoccales</taxon>
        <taxon>Coraliomargaritaceae</taxon>
        <taxon>Coraliomargarita</taxon>
    </lineage>
</organism>
<evidence type="ECO:0000256" key="4">
    <source>
        <dbReference type="ARBA" id="ARBA00022837"/>
    </source>
</evidence>
<keyword evidence="6" id="KW-0732">Signal</keyword>
<name>A0ABZ0RK92_9BACT</name>
<keyword evidence="3" id="KW-0378">Hydrolase</keyword>
<evidence type="ECO:0000256" key="6">
    <source>
        <dbReference type="SAM" id="SignalP"/>
    </source>
</evidence>
<reference evidence="8 9" key="1">
    <citation type="submission" date="2023-11" db="EMBL/GenBank/DDBJ databases">
        <title>Coraliomargarita sp. nov., isolated from marine algae.</title>
        <authorList>
            <person name="Lee J.K."/>
            <person name="Baek J.H."/>
            <person name="Kim J.M."/>
            <person name="Choi D.G."/>
            <person name="Jeon C.O."/>
        </authorList>
    </citation>
    <scope>NUCLEOTIDE SEQUENCE [LARGE SCALE GENOMIC DNA]</scope>
    <source>
        <strain evidence="8 9">J2-16</strain>
    </source>
</reference>
<dbReference type="InterPro" id="IPR000917">
    <property type="entry name" value="Sulfatase_N"/>
</dbReference>
<keyword evidence="4" id="KW-0106">Calcium</keyword>
<dbReference type="Gene3D" id="3.40.720.10">
    <property type="entry name" value="Alkaline Phosphatase, subunit A"/>
    <property type="match status" value="1"/>
</dbReference>
<evidence type="ECO:0000313" key="8">
    <source>
        <dbReference type="EMBL" id="WPJ95952.1"/>
    </source>
</evidence>
<dbReference type="Pfam" id="PF00884">
    <property type="entry name" value="Sulfatase"/>
    <property type="match status" value="1"/>
</dbReference>
<dbReference type="Proteomes" id="UP001324993">
    <property type="component" value="Chromosome"/>
</dbReference>
<evidence type="ECO:0000256" key="5">
    <source>
        <dbReference type="SAM" id="MobiDB-lite"/>
    </source>
</evidence>
<dbReference type="InterPro" id="IPR050738">
    <property type="entry name" value="Sulfatase"/>
</dbReference>
<dbReference type="PROSITE" id="PS00523">
    <property type="entry name" value="SULFATASE_1"/>
    <property type="match status" value="1"/>
</dbReference>
<feature type="signal peptide" evidence="6">
    <location>
        <begin position="1"/>
        <end position="30"/>
    </location>
</feature>
<comment type="similarity">
    <text evidence="1">Belongs to the sulfatase family.</text>
</comment>
<dbReference type="CDD" id="cd16145">
    <property type="entry name" value="ARS_like"/>
    <property type="match status" value="1"/>
</dbReference>
<evidence type="ECO:0000256" key="2">
    <source>
        <dbReference type="ARBA" id="ARBA00022723"/>
    </source>
</evidence>
<gene>
    <name evidence="8" type="ORF">SH580_21280</name>
</gene>
<dbReference type="RefSeq" id="WP_319832819.1">
    <property type="nucleotide sequence ID" value="NZ_CP138858.1"/>
</dbReference>
<proteinExistence type="inferred from homology"/>
<dbReference type="Gene3D" id="3.30.1120.10">
    <property type="match status" value="1"/>
</dbReference>
<dbReference type="SUPFAM" id="SSF53649">
    <property type="entry name" value="Alkaline phosphatase-like"/>
    <property type="match status" value="1"/>
</dbReference>
<feature type="chain" id="PRO_5046842118" evidence="6">
    <location>
        <begin position="31"/>
        <end position="468"/>
    </location>
</feature>
<evidence type="ECO:0000313" key="9">
    <source>
        <dbReference type="Proteomes" id="UP001324993"/>
    </source>
</evidence>
<keyword evidence="2" id="KW-0479">Metal-binding</keyword>
<evidence type="ECO:0000259" key="7">
    <source>
        <dbReference type="Pfam" id="PF00884"/>
    </source>
</evidence>
<dbReference type="PANTHER" id="PTHR42693:SF53">
    <property type="entry name" value="ENDO-4-O-SULFATASE"/>
    <property type="match status" value="1"/>
</dbReference>
<dbReference type="EMBL" id="CP138858">
    <property type="protein sequence ID" value="WPJ95952.1"/>
    <property type="molecule type" value="Genomic_DNA"/>
</dbReference>
<keyword evidence="9" id="KW-1185">Reference proteome</keyword>
<protein>
    <submittedName>
        <fullName evidence="8">Arylsulfatase</fullName>
    </submittedName>
</protein>
<dbReference type="InterPro" id="IPR017850">
    <property type="entry name" value="Alkaline_phosphatase_core_sf"/>
</dbReference>
<feature type="region of interest" description="Disordered" evidence="5">
    <location>
        <begin position="449"/>
        <end position="468"/>
    </location>
</feature>
<sequence>MNTLFNREKSMNWKLLSLSLAVAVAITSHAAEKALDTTPNIIFILADDLGVGEVGCYGYNDIIQTPSLDKMALEGTRFTHAYSGSPVCAPSRCVLMTGKHTGHARRRDNGTKDGSKTLVPLLPEDVTNAEMLKQNGYVTGGCGKWGLGNEGTTGTPDKQGFDHFYGYLDQRKAHNYYVKTLWSDGAQKPVELVDGKPRYSHDSMADDMLDWIDQNHEKPFFYYAAFCIPHDKYQVPDLGIYKDMEGLSETEKIFAAMITRLDADVGRLFELLKERGIDENTIVFFTSDNGPSKIWGKNKFNSAGDQRGKKRDLLQGGVNAPMIVRWPGKVPANKVSDFKWVFYDVMPTLAEIAGAQAPDGGDGRSVLPTLLGEKQTPHEFIYWEFYTEFQQALIMGDYKAIRYGTKDPIQLYKLSDDRREETDIAASYPEMVDTMAKIMDREHVDDPYWPTIEHGKKSGKGKKRKGGM</sequence>
<evidence type="ECO:0000256" key="1">
    <source>
        <dbReference type="ARBA" id="ARBA00008779"/>
    </source>
</evidence>
<feature type="domain" description="Sulfatase N-terminal" evidence="7">
    <location>
        <begin position="39"/>
        <end position="354"/>
    </location>
</feature>
<accession>A0ABZ0RK92</accession>